<accession>A0A9P7RPA8</accession>
<dbReference type="InterPro" id="IPR015202">
    <property type="entry name" value="GO-like_E_set"/>
</dbReference>
<keyword evidence="5" id="KW-1185">Reference proteome</keyword>
<reference evidence="4" key="1">
    <citation type="journal article" date="2021" name="Genome Biol. Evol.">
        <title>The assembled and annotated genome of the fairy-ring fungus Marasmius oreades.</title>
        <authorList>
            <person name="Hiltunen M."/>
            <person name="Ament-Velasquez S.L."/>
            <person name="Johannesson H."/>
        </authorList>
    </citation>
    <scope>NUCLEOTIDE SEQUENCE</scope>
    <source>
        <strain evidence="4">03SP1</strain>
    </source>
</reference>
<evidence type="ECO:0000259" key="3">
    <source>
        <dbReference type="Pfam" id="PF09118"/>
    </source>
</evidence>
<dbReference type="InterPro" id="IPR037293">
    <property type="entry name" value="Gal_Oxidase_central_sf"/>
</dbReference>
<dbReference type="Pfam" id="PF07250">
    <property type="entry name" value="Glyoxal_oxid_N"/>
    <property type="match status" value="1"/>
</dbReference>
<feature type="domain" description="Glyoxal oxidase N-terminal" evidence="2">
    <location>
        <begin position="2"/>
        <end position="329"/>
    </location>
</feature>
<dbReference type="KEGG" id="more:E1B28_013288"/>
<dbReference type="RefSeq" id="XP_043003782.1">
    <property type="nucleotide sequence ID" value="XM_043158435.1"/>
</dbReference>
<dbReference type="InterPro" id="IPR009880">
    <property type="entry name" value="Glyoxal_oxidase_N"/>
</dbReference>
<dbReference type="GeneID" id="66082363"/>
<evidence type="ECO:0000259" key="2">
    <source>
        <dbReference type="Pfam" id="PF07250"/>
    </source>
</evidence>
<dbReference type="Gene3D" id="2.60.40.10">
    <property type="entry name" value="Immunoglobulins"/>
    <property type="match status" value="1"/>
</dbReference>
<keyword evidence="1" id="KW-0732">Signal</keyword>
<gene>
    <name evidence="4" type="ORF">E1B28_013288</name>
</gene>
<feature type="domain" description="Galactose oxidase-like Early set" evidence="3">
    <location>
        <begin position="335"/>
        <end position="433"/>
    </location>
</feature>
<dbReference type="EMBL" id="CM032189">
    <property type="protein sequence ID" value="KAG7087311.1"/>
    <property type="molecule type" value="Genomic_DNA"/>
</dbReference>
<comment type="caution">
    <text evidence="4">The sequence shown here is derived from an EMBL/GenBank/DDBJ whole genome shotgun (WGS) entry which is preliminary data.</text>
</comment>
<evidence type="ECO:0008006" key="6">
    <source>
        <dbReference type="Google" id="ProtNLM"/>
    </source>
</evidence>
<dbReference type="CDD" id="cd02851">
    <property type="entry name" value="E_set_GO_C"/>
    <property type="match status" value="1"/>
</dbReference>
<protein>
    <recommendedName>
        <fullName evidence="6">Copper radical oxidase</fullName>
    </recommendedName>
</protein>
<proteinExistence type="predicted"/>
<organism evidence="4 5">
    <name type="scientific">Marasmius oreades</name>
    <name type="common">fairy-ring Marasmius</name>
    <dbReference type="NCBI Taxonomy" id="181124"/>
    <lineage>
        <taxon>Eukaryota</taxon>
        <taxon>Fungi</taxon>
        <taxon>Dikarya</taxon>
        <taxon>Basidiomycota</taxon>
        <taxon>Agaricomycotina</taxon>
        <taxon>Agaricomycetes</taxon>
        <taxon>Agaricomycetidae</taxon>
        <taxon>Agaricales</taxon>
        <taxon>Marasmiineae</taxon>
        <taxon>Marasmiaceae</taxon>
        <taxon>Marasmius</taxon>
    </lineage>
</organism>
<dbReference type="InterPro" id="IPR013783">
    <property type="entry name" value="Ig-like_fold"/>
</dbReference>
<dbReference type="InterPro" id="IPR014756">
    <property type="entry name" value="Ig_E-set"/>
</dbReference>
<dbReference type="SUPFAM" id="SSF50965">
    <property type="entry name" value="Galactose oxidase, central domain"/>
    <property type="match status" value="1"/>
</dbReference>
<evidence type="ECO:0000313" key="4">
    <source>
        <dbReference type="EMBL" id="KAG7087311.1"/>
    </source>
</evidence>
<dbReference type="InterPro" id="IPR011043">
    <property type="entry name" value="Gal_Oxase/kelch_b-propeller"/>
</dbReference>
<dbReference type="Pfam" id="PF09118">
    <property type="entry name" value="GO-like_E_set"/>
    <property type="match status" value="1"/>
</dbReference>
<dbReference type="Gene3D" id="2.130.10.80">
    <property type="entry name" value="Galactose oxidase/kelch, beta-propeller"/>
    <property type="match status" value="1"/>
</dbReference>
<dbReference type="OrthoDB" id="2019572at2759"/>
<dbReference type="SUPFAM" id="SSF81296">
    <property type="entry name" value="E set domains"/>
    <property type="match status" value="1"/>
</dbReference>
<sequence>MHVKTDVFCAGSIILPDKAGRQINVGGWSLDSTFGVRLYTPDGSAGVNGTNDWEEDGKLLKLQRGRWYPTAAMLPNGSVLVVGGEIGSNDKPQPNLEVLPKPVGGDTVVELDWLARTDPWNLYPFITVLPSGHIFIAYYNEARILDAKTFQTVKELPNMPAAVNNFLGGRTYPLEGAMMLFPQHAPYTDPLRVVICGGSTPGPASVLDNCVSIAPEAQNATWTVERMPSRRLMPNMVALPDGTFMIVNGAKKGVAGFGLAEDPNLTALLYDPALPVGRRISILNETIVPRMYHSEAILLPDARVLISGSDPQTPGFAEETRIEVYIPPYLNQGLRPPEYNLPNHDWAYGGTYTINNIKLYQGNIANLRISLIAAISSTHGNTMGSRTIFPAIQCSGTSCTITAPPNAFISPPGWHQLFILDGPTPSSSKWVRIGGDPAQLGNWPQLPGFTPPGM</sequence>
<evidence type="ECO:0000256" key="1">
    <source>
        <dbReference type="ARBA" id="ARBA00022729"/>
    </source>
</evidence>
<name>A0A9P7RPA8_9AGAR</name>
<dbReference type="PANTHER" id="PTHR32208">
    <property type="entry name" value="SECRETED PROTEIN-RELATED"/>
    <property type="match status" value="1"/>
</dbReference>
<dbReference type="PANTHER" id="PTHR32208:SF105">
    <property type="entry name" value="COPPER RADICAL OXIDASE"/>
    <property type="match status" value="1"/>
</dbReference>
<evidence type="ECO:0000313" key="5">
    <source>
        <dbReference type="Proteomes" id="UP001049176"/>
    </source>
</evidence>
<dbReference type="AlphaFoldDB" id="A0A9P7RPA8"/>
<dbReference type="Proteomes" id="UP001049176">
    <property type="component" value="Chromosome 9"/>
</dbReference>